<proteinExistence type="inferred from homology"/>
<reference evidence="6 7" key="2">
    <citation type="submission" date="2020-04" db="EMBL/GenBank/DDBJ databases">
        <authorList>
            <person name="Fomenkov A."/>
            <person name="Anton B.P."/>
            <person name="Roberts R.J."/>
        </authorList>
    </citation>
    <scope>NUCLEOTIDE SEQUENCE [LARGE SCALE GENOMIC DNA]</scope>
    <source>
        <strain evidence="6 7">S2</strain>
    </source>
</reference>
<organism evidence="6 7">
    <name type="scientific">Priestia megaterium</name>
    <name type="common">Bacillus megaterium</name>
    <dbReference type="NCBI Taxonomy" id="1404"/>
    <lineage>
        <taxon>Bacteria</taxon>
        <taxon>Bacillati</taxon>
        <taxon>Bacillota</taxon>
        <taxon>Bacilli</taxon>
        <taxon>Bacillales</taxon>
        <taxon>Bacillaceae</taxon>
        <taxon>Priestia</taxon>
    </lineage>
</organism>
<dbReference type="Gene3D" id="2.70.98.30">
    <property type="entry name" value="Golgi alpha-mannosidase II, domain 4"/>
    <property type="match status" value="1"/>
</dbReference>
<dbReference type="Proteomes" id="UP000501868">
    <property type="component" value="Chromosome"/>
</dbReference>
<dbReference type="Pfam" id="PF07748">
    <property type="entry name" value="Glyco_hydro_38C"/>
    <property type="match status" value="1"/>
</dbReference>
<dbReference type="Pfam" id="PF01074">
    <property type="entry name" value="Glyco_hydro_38N"/>
    <property type="match status" value="1"/>
</dbReference>
<dbReference type="SUPFAM" id="SSF88688">
    <property type="entry name" value="Families 57/38 glycoside transferase middle domain"/>
    <property type="match status" value="1"/>
</dbReference>
<protein>
    <submittedName>
        <fullName evidence="6">Alpha-mannosidase</fullName>
    </submittedName>
</protein>
<evidence type="ECO:0000259" key="5">
    <source>
        <dbReference type="SMART" id="SM00872"/>
    </source>
</evidence>
<dbReference type="GO" id="GO:0009313">
    <property type="term" value="P:oligosaccharide catabolic process"/>
    <property type="evidence" value="ECO:0007669"/>
    <property type="project" value="TreeGrafter"/>
</dbReference>
<dbReference type="PANTHER" id="PTHR46017">
    <property type="entry name" value="ALPHA-MANNOSIDASE 2C1"/>
    <property type="match status" value="1"/>
</dbReference>
<dbReference type="GO" id="GO:0004559">
    <property type="term" value="F:alpha-mannosidase activity"/>
    <property type="evidence" value="ECO:0007669"/>
    <property type="project" value="InterPro"/>
</dbReference>
<dbReference type="Gene3D" id="2.60.40.1180">
    <property type="entry name" value="Golgi alpha-mannosidase II"/>
    <property type="match status" value="1"/>
</dbReference>
<dbReference type="PANTHER" id="PTHR46017:SF1">
    <property type="entry name" value="ALPHA-MANNOSIDASE 2C1"/>
    <property type="match status" value="1"/>
</dbReference>
<reference evidence="6 7" key="1">
    <citation type="submission" date="2020-04" db="EMBL/GenBank/DDBJ databases">
        <title>Genome-Wide Identification of 5-Methylcytosine Sites in Bacterial Genomes By High-Throughput Sequencing of MspJI Restriction Fragments.</title>
        <authorList>
            <person name="Wu V."/>
        </authorList>
    </citation>
    <scope>NUCLEOTIDE SEQUENCE [LARGE SCALE GENOMIC DNA]</scope>
    <source>
        <strain evidence="6 7">S2</strain>
    </source>
</reference>
<dbReference type="InterPro" id="IPR011682">
    <property type="entry name" value="Glyco_hydro_38_C"/>
</dbReference>
<dbReference type="InterPro" id="IPR015341">
    <property type="entry name" value="Glyco_hydro_38_cen"/>
</dbReference>
<dbReference type="GO" id="GO:0030246">
    <property type="term" value="F:carbohydrate binding"/>
    <property type="evidence" value="ECO:0007669"/>
    <property type="project" value="InterPro"/>
</dbReference>
<dbReference type="Pfam" id="PF17677">
    <property type="entry name" value="Glyco_hydro38C2"/>
    <property type="match status" value="1"/>
</dbReference>
<dbReference type="SMART" id="SM00872">
    <property type="entry name" value="Alpha-mann_mid"/>
    <property type="match status" value="1"/>
</dbReference>
<name>A0A6H1PAX4_PRIMG</name>
<dbReference type="InterPro" id="IPR037094">
    <property type="entry name" value="Glyco_hydro_38_cen_sf"/>
</dbReference>
<keyword evidence="3" id="KW-0378">Hydrolase</keyword>
<keyword evidence="2" id="KW-0479">Metal-binding</keyword>
<keyword evidence="4" id="KW-0326">Glycosidase</keyword>
<dbReference type="InterPro" id="IPR013780">
    <property type="entry name" value="Glyco_hydro_b"/>
</dbReference>
<dbReference type="InterPro" id="IPR028995">
    <property type="entry name" value="Glyco_hydro_57/38_cen_sf"/>
</dbReference>
<dbReference type="GO" id="GO:0006013">
    <property type="term" value="P:mannose metabolic process"/>
    <property type="evidence" value="ECO:0007669"/>
    <property type="project" value="InterPro"/>
</dbReference>
<dbReference type="Gene3D" id="2.60.40.2220">
    <property type="match status" value="1"/>
</dbReference>
<dbReference type="GO" id="GO:0046872">
    <property type="term" value="F:metal ion binding"/>
    <property type="evidence" value="ECO:0007669"/>
    <property type="project" value="UniProtKB-KW"/>
</dbReference>
<dbReference type="InterPro" id="IPR011330">
    <property type="entry name" value="Glyco_hydro/deAcase_b/a-brl"/>
</dbReference>
<dbReference type="Gene3D" id="1.20.1270.50">
    <property type="entry name" value="Glycoside hydrolase family 38, central domain"/>
    <property type="match status" value="1"/>
</dbReference>
<sequence>MKNMFMIGNAHLDPVWLWRWQEGFQEVKATFRSALDRLKEYENFIFTSSSAVYYEWIEKNDSKMFEEIKARIQEGRWIICGGWWIQPDCNIPSGESFVRQGLIGQNYFKEKFGVTAKVGYNVDSFGHNGMLPQILKKSGMDSYVFMRPGPEEKGLPSRLFLWESKDGSRVKAFRIPFEYCTFDHLENHIMHCKTELKHSFNNLMCFYGVGNHGGGPTKENIEIIEKLNGSMEDTNLVFSSPNDFFEHVESLKDQLPVVHDDLLHHAVGCYSVHSEVKKLNRYSEYLTIMAEKFSSIANWTTGQVYPEDMNQAWKGILFNQFHDILAGTSIESAYDDARDLYGESISISSRNMNYALQSLSWNIDIEEEKGMKPIVIFNPHSWPVKVNVELEDGLFVNYLLPEEFIIEDVNGTEIPYQIVDPIAKIPNRKRVVFLAALPPLGYSTYKLRAVKPANEFDTVKVTDCEMENDRFRLVIDPDSGGISSLFDKVKQIEVFKNDAAIPVVMNDSSDTWGHGTLRFDEIAGVFKPVRIKKLEEGPVRGVIRVTSKFQSSTIVQDFIMYKQLNKIEVKVKVNWQESYQTLKIKFPVSFNQRNATYEIPFGHTTRESDGNEKPMQNWIDITGTISKHREDIYGLSILNDGKYGVDVKGNTINLTVLRSPIYAHHAPFIPDMDEDYPIIDQGIQTFTYQLLPHENSWEEAETVKHALELNQKPQLIIETYHKGSLPQEDSFISINQPNIILSALKKAENHDDLIIRLFEMNNEETVAKVELKNWGRSLELHFGPLEIKTLCIPKNPEEPIYETNLIENLGGEL</sequence>
<feature type="domain" description="Glycoside hydrolase family 38 central" evidence="5">
    <location>
        <begin position="264"/>
        <end position="341"/>
    </location>
</feature>
<dbReference type="InterPro" id="IPR000602">
    <property type="entry name" value="Glyco_hydro_38_N"/>
</dbReference>
<evidence type="ECO:0000313" key="6">
    <source>
        <dbReference type="EMBL" id="QIZ10361.1"/>
    </source>
</evidence>
<dbReference type="Gene3D" id="3.20.110.10">
    <property type="entry name" value="Glycoside hydrolase 38, N terminal domain"/>
    <property type="match status" value="1"/>
</dbReference>
<evidence type="ECO:0000256" key="2">
    <source>
        <dbReference type="ARBA" id="ARBA00022723"/>
    </source>
</evidence>
<gene>
    <name evidence="6" type="ORF">HFZ78_29645</name>
</gene>
<dbReference type="SUPFAM" id="SSF74650">
    <property type="entry name" value="Galactose mutarotase-like"/>
    <property type="match status" value="1"/>
</dbReference>
<dbReference type="InterPro" id="IPR027291">
    <property type="entry name" value="Glyco_hydro_38_N_sf"/>
</dbReference>
<evidence type="ECO:0000256" key="1">
    <source>
        <dbReference type="ARBA" id="ARBA00009792"/>
    </source>
</evidence>
<accession>A0A6H1PAX4</accession>
<evidence type="ECO:0000256" key="4">
    <source>
        <dbReference type="ARBA" id="ARBA00023295"/>
    </source>
</evidence>
<dbReference type="InterPro" id="IPR041147">
    <property type="entry name" value="GH38_C"/>
</dbReference>
<dbReference type="InterPro" id="IPR011013">
    <property type="entry name" value="Gal_mutarotase_sf_dom"/>
</dbReference>
<dbReference type="AlphaFoldDB" id="A0A6H1PAX4"/>
<dbReference type="SUPFAM" id="SSF88713">
    <property type="entry name" value="Glycoside hydrolase/deacetylase"/>
    <property type="match status" value="1"/>
</dbReference>
<comment type="similarity">
    <text evidence="1">Belongs to the glycosyl hydrolase 38 family.</text>
</comment>
<dbReference type="CDD" id="cd10789">
    <property type="entry name" value="GH38N_AMII_ER_cytosolic"/>
    <property type="match status" value="1"/>
</dbReference>
<dbReference type="Pfam" id="PF09261">
    <property type="entry name" value="Alpha-mann_mid"/>
    <property type="match status" value="1"/>
</dbReference>
<evidence type="ECO:0000313" key="7">
    <source>
        <dbReference type="Proteomes" id="UP000501868"/>
    </source>
</evidence>
<evidence type="ECO:0000256" key="3">
    <source>
        <dbReference type="ARBA" id="ARBA00022801"/>
    </source>
</evidence>
<dbReference type="EMBL" id="CP051128">
    <property type="protein sequence ID" value="QIZ10361.1"/>
    <property type="molecule type" value="Genomic_DNA"/>
</dbReference>